<dbReference type="AlphaFoldDB" id="A0A8S1B2I1"/>
<accession>A0A8S1B2I1</accession>
<gene>
    <name evidence="2" type="ORF">APLA_LOCUS15051</name>
</gene>
<reference evidence="2 3" key="1">
    <citation type="submission" date="2020-04" db="EMBL/GenBank/DDBJ databases">
        <authorList>
            <person name="Wallbank WR R."/>
            <person name="Pardo Diaz C."/>
            <person name="Kozak K."/>
            <person name="Martin S."/>
            <person name="Jiggins C."/>
            <person name="Moest M."/>
            <person name="Warren A I."/>
            <person name="Byers J.R.P. K."/>
            <person name="Montejo-Kovacevich G."/>
            <person name="Yen C E."/>
        </authorList>
    </citation>
    <scope>NUCLEOTIDE SEQUENCE [LARGE SCALE GENOMIC DNA]</scope>
</reference>
<dbReference type="Proteomes" id="UP000494106">
    <property type="component" value="Unassembled WGS sequence"/>
</dbReference>
<feature type="compositionally biased region" description="Basic and acidic residues" evidence="1">
    <location>
        <begin position="966"/>
        <end position="978"/>
    </location>
</feature>
<protein>
    <submittedName>
        <fullName evidence="2">Uncharacterized protein</fullName>
    </submittedName>
</protein>
<dbReference type="EMBL" id="CADEBC010000578">
    <property type="protein sequence ID" value="CAB3255814.1"/>
    <property type="molecule type" value="Genomic_DNA"/>
</dbReference>
<feature type="compositionally biased region" description="Polar residues" evidence="1">
    <location>
        <begin position="1098"/>
        <end position="1115"/>
    </location>
</feature>
<organism evidence="2 3">
    <name type="scientific">Arctia plantaginis</name>
    <name type="common">Wood tiger moth</name>
    <name type="synonym">Phalaena plantaginis</name>
    <dbReference type="NCBI Taxonomy" id="874455"/>
    <lineage>
        <taxon>Eukaryota</taxon>
        <taxon>Metazoa</taxon>
        <taxon>Ecdysozoa</taxon>
        <taxon>Arthropoda</taxon>
        <taxon>Hexapoda</taxon>
        <taxon>Insecta</taxon>
        <taxon>Pterygota</taxon>
        <taxon>Neoptera</taxon>
        <taxon>Endopterygota</taxon>
        <taxon>Lepidoptera</taxon>
        <taxon>Glossata</taxon>
        <taxon>Ditrysia</taxon>
        <taxon>Noctuoidea</taxon>
        <taxon>Erebidae</taxon>
        <taxon>Arctiinae</taxon>
        <taxon>Arctia</taxon>
    </lineage>
</organism>
<evidence type="ECO:0000313" key="2">
    <source>
        <dbReference type="EMBL" id="CAB3255814.1"/>
    </source>
</evidence>
<feature type="compositionally biased region" description="Low complexity" evidence="1">
    <location>
        <begin position="1086"/>
        <end position="1097"/>
    </location>
</feature>
<evidence type="ECO:0000313" key="3">
    <source>
        <dbReference type="Proteomes" id="UP000494106"/>
    </source>
</evidence>
<name>A0A8S1B2I1_ARCPL</name>
<comment type="caution">
    <text evidence="2">The sequence shown here is derived from an EMBL/GenBank/DDBJ whole genome shotgun (WGS) entry which is preliminary data.</text>
</comment>
<feature type="region of interest" description="Disordered" evidence="1">
    <location>
        <begin position="959"/>
        <end position="978"/>
    </location>
</feature>
<dbReference type="OrthoDB" id="7490039at2759"/>
<proteinExistence type="predicted"/>
<keyword evidence="3" id="KW-1185">Reference proteome</keyword>
<evidence type="ECO:0000256" key="1">
    <source>
        <dbReference type="SAM" id="MobiDB-lite"/>
    </source>
</evidence>
<sequence>MYLRKNPLVHKLLVLVYQKRHMNQYTLLAEIVALGVENAAVKGGATGSGSILSSGSSQANLGLPGIGFGSGSSSIDVAEEKPTGAQVTGFGVSKTTYESIHPTGGDVALGVKNAAIKGGATGSASILSSRSSQANLGLPGISFGSGSSSLDVVGVKPTGAQVTGFGVSKTTYESIHPTGGDVALGVENAAVKGGATGSGSILSSGSSQANLGFTWYWFLASGSSSLDVAGEKTYWCTSYWFWLYSKTTYESIHPTGGDVALGVENAAVKGGATGSGSILSSGSSQANLGLPGIGFGSGSSSLDVAGKKPTGAQVTGFGVSKTTYESIHPTGGDVALGVENAAVKGGATGSGSILSSGSSQANLGLPGIGFGSGSSSLDVAGEKPTGAQVTGFGVSKTTYESIHPTGGHVALGVKNAATKGGATGSGSILSSESSQANLGLSGIGFGSGSSSLDVVGEKSTGAQGTGFGVSKTTYESIQYPTDGDVALGVKNAAVKGVDTESGSILSSGSSQANLGLPGIGFGSRSSSLDVAEEKPTGAQVTGFGVSKTTYESIHPTGGDVALDVENVAVKGGASGSVSIFNSGLGQADLGLPSIGSGSGSNSLEASRIRATGADITGLGKSKTSFESINSEGGEAALNIGNEKAEDGSAGLSSVFDSSSGQEAKIGLTGIGVVPASSALDVSGKVTGSKVTGLGVSKTTYESIVIPSVGLVSGISSSGSVEEYEHDKIHAQKFAHNVGLSTKGGASEIASAFGSSKQVETELPSFGLGSGVISSGIVEGYENDKIHAQKFANNAALSAKGDYSGVSSVLGSGLSQKANTGVPNIGVLPGCSSFEKSGVKTSGAELTSFDLSKTSHSSIGSKDEDASIADASLKVSAAGVDSLFGSGIGQKDNVELPGIGVLPKVSSSVVGVEGYKNDKSHEQKFELEGGIATHPHVETLTSQKQNAKEESVSHVLDGSYNVQNNNDKSDNAKCNGEEKTNLSINSGDSILKPNLVGQGSTVVQGSIGNGQSISTAGQSIENKFDGFGLNGQTETLNTPEFLYDVGKIGVTGGFQTAGSYGVNQEKTQHFGIHAEKHGESNVVNHQSSVSTSASTSSVGTPNPGQQVPGSTKCSDGSSATFGSGITNAFNTGNFNQAGQNSEDSKFGSYFLTSPFYPGYTVVDNRQKLSGYEGVKFSTNSSPLKAAPLVNFQGLHFPIKNSLNLDLNKPIISPQYRQHQGLTSSHYKVLTQTYVPSFTSAFLKPSTNFAQLSSK</sequence>
<feature type="region of interest" description="Disordered" evidence="1">
    <location>
        <begin position="1080"/>
        <end position="1115"/>
    </location>
</feature>